<dbReference type="AlphaFoldDB" id="A0A0C2XB57"/>
<evidence type="ECO:0000313" key="1">
    <source>
        <dbReference type="EMBL" id="KIL66556.1"/>
    </source>
</evidence>
<dbReference type="OrthoDB" id="2878550at2759"/>
<dbReference type="EMBL" id="KN818235">
    <property type="protein sequence ID" value="KIL66556.1"/>
    <property type="molecule type" value="Genomic_DNA"/>
</dbReference>
<gene>
    <name evidence="1" type="ORF">M378DRAFT_368203</name>
</gene>
<proteinExistence type="predicted"/>
<dbReference type="Proteomes" id="UP000054549">
    <property type="component" value="Unassembled WGS sequence"/>
</dbReference>
<accession>A0A0C2XB57</accession>
<dbReference type="InParanoid" id="A0A0C2XB57"/>
<evidence type="ECO:0008006" key="3">
    <source>
        <dbReference type="Google" id="ProtNLM"/>
    </source>
</evidence>
<sequence>MWQTLTSEILCQIFVCAINYAPFLILEPHLFPWHLGHICSAWRNAFISFPEIWTYFVIDFAQHWMASLQRIQISLEMVQLCLDRSKGCPIRFMFMDHWRLDRAESDRPKIQLYFEILWTLAIHSTRWKHAHFRTKPTFQC</sequence>
<name>A0A0C2XB57_AMAMK</name>
<organism evidence="1 2">
    <name type="scientific">Amanita muscaria (strain Koide BX008)</name>
    <dbReference type="NCBI Taxonomy" id="946122"/>
    <lineage>
        <taxon>Eukaryota</taxon>
        <taxon>Fungi</taxon>
        <taxon>Dikarya</taxon>
        <taxon>Basidiomycota</taxon>
        <taxon>Agaricomycotina</taxon>
        <taxon>Agaricomycetes</taxon>
        <taxon>Agaricomycetidae</taxon>
        <taxon>Agaricales</taxon>
        <taxon>Pluteineae</taxon>
        <taxon>Amanitaceae</taxon>
        <taxon>Amanita</taxon>
    </lineage>
</organism>
<dbReference type="HOGENOM" id="CLU_1834653_0_0_1"/>
<keyword evidence="2" id="KW-1185">Reference proteome</keyword>
<evidence type="ECO:0000313" key="2">
    <source>
        <dbReference type="Proteomes" id="UP000054549"/>
    </source>
</evidence>
<protein>
    <recommendedName>
        <fullName evidence="3">F-box domain-containing protein</fullName>
    </recommendedName>
</protein>
<reference evidence="1 2" key="1">
    <citation type="submission" date="2014-04" db="EMBL/GenBank/DDBJ databases">
        <title>Evolutionary Origins and Diversification of the Mycorrhizal Mutualists.</title>
        <authorList>
            <consortium name="DOE Joint Genome Institute"/>
            <consortium name="Mycorrhizal Genomics Consortium"/>
            <person name="Kohler A."/>
            <person name="Kuo A."/>
            <person name="Nagy L.G."/>
            <person name="Floudas D."/>
            <person name="Copeland A."/>
            <person name="Barry K.W."/>
            <person name="Cichocki N."/>
            <person name="Veneault-Fourrey C."/>
            <person name="LaButti K."/>
            <person name="Lindquist E.A."/>
            <person name="Lipzen A."/>
            <person name="Lundell T."/>
            <person name="Morin E."/>
            <person name="Murat C."/>
            <person name="Riley R."/>
            <person name="Ohm R."/>
            <person name="Sun H."/>
            <person name="Tunlid A."/>
            <person name="Henrissat B."/>
            <person name="Grigoriev I.V."/>
            <person name="Hibbett D.S."/>
            <person name="Martin F."/>
        </authorList>
    </citation>
    <scope>NUCLEOTIDE SEQUENCE [LARGE SCALE GENOMIC DNA]</scope>
    <source>
        <strain evidence="1 2">Koide BX008</strain>
    </source>
</reference>